<dbReference type="EMBL" id="VIBQ01000016">
    <property type="protein sequence ID" value="KAB8356316.1"/>
    <property type="molecule type" value="Genomic_DNA"/>
</dbReference>
<reference evidence="3 4" key="1">
    <citation type="submission" date="2019-06" db="EMBL/GenBank/DDBJ databases">
        <title>A chromosomal-level reference genome of Carpinus fangiana (Coryloideae, Betulaceae).</title>
        <authorList>
            <person name="Yang X."/>
            <person name="Wang Z."/>
            <person name="Zhang L."/>
            <person name="Hao G."/>
            <person name="Liu J."/>
            <person name="Yang Y."/>
        </authorList>
    </citation>
    <scope>NUCLEOTIDE SEQUENCE [LARGE SCALE GENOMIC DNA]</scope>
    <source>
        <strain evidence="3">Cfa_2016G</strain>
        <tissue evidence="3">Leaf</tissue>
    </source>
</reference>
<feature type="domain" description="DUF7907" evidence="2">
    <location>
        <begin position="32"/>
        <end position="137"/>
    </location>
</feature>
<dbReference type="OrthoDB" id="3518533at2759"/>
<protein>
    <recommendedName>
        <fullName evidence="2">DUF7907 domain-containing protein</fullName>
    </recommendedName>
</protein>
<comment type="caution">
    <text evidence="3">The sequence shown here is derived from an EMBL/GenBank/DDBJ whole genome shotgun (WGS) entry which is preliminary data.</text>
</comment>
<proteinExistence type="predicted"/>
<evidence type="ECO:0000313" key="4">
    <source>
        <dbReference type="Proteomes" id="UP000327013"/>
    </source>
</evidence>
<gene>
    <name evidence="3" type="ORF">FH972_023900</name>
</gene>
<evidence type="ECO:0000313" key="3">
    <source>
        <dbReference type="EMBL" id="KAB8356316.1"/>
    </source>
</evidence>
<sequence length="173" mass="18169">MYTSTILTSALAALVVLAPTATKSSAKAFPSDLFALKTIPRNSARTEFSKYLSSSHVGAGQSAVVGTHDCSQSRAFYINPNTGRLTGYTPSTSLPPATIGVECRVPYNSSAPAGNNYISSNNGSGGTKVWVVIPNPDGTGVRSSMKETLFVVLVPKSRLSQSARSRAWPLNLA</sequence>
<evidence type="ECO:0000259" key="2">
    <source>
        <dbReference type="Pfam" id="PF25484"/>
    </source>
</evidence>
<accession>A0A5N6KWR8</accession>
<dbReference type="Pfam" id="PF25484">
    <property type="entry name" value="DUF7907"/>
    <property type="match status" value="1"/>
</dbReference>
<dbReference type="AlphaFoldDB" id="A0A5N6KWR8"/>
<dbReference type="Proteomes" id="UP000327013">
    <property type="component" value="Unassembled WGS sequence"/>
</dbReference>
<keyword evidence="1" id="KW-0732">Signal</keyword>
<feature type="signal peptide" evidence="1">
    <location>
        <begin position="1"/>
        <end position="26"/>
    </location>
</feature>
<evidence type="ECO:0000256" key="1">
    <source>
        <dbReference type="SAM" id="SignalP"/>
    </source>
</evidence>
<organism evidence="3 4">
    <name type="scientific">Carpinus fangiana</name>
    <dbReference type="NCBI Taxonomy" id="176857"/>
    <lineage>
        <taxon>Eukaryota</taxon>
        <taxon>Viridiplantae</taxon>
        <taxon>Streptophyta</taxon>
        <taxon>Embryophyta</taxon>
        <taxon>Tracheophyta</taxon>
        <taxon>Spermatophyta</taxon>
        <taxon>Magnoliopsida</taxon>
        <taxon>eudicotyledons</taxon>
        <taxon>Gunneridae</taxon>
        <taxon>Pentapetalae</taxon>
        <taxon>rosids</taxon>
        <taxon>fabids</taxon>
        <taxon>Fagales</taxon>
        <taxon>Betulaceae</taxon>
        <taxon>Carpinus</taxon>
    </lineage>
</organism>
<feature type="chain" id="PRO_5024428024" description="DUF7907 domain-containing protein" evidence="1">
    <location>
        <begin position="27"/>
        <end position="173"/>
    </location>
</feature>
<dbReference type="InterPro" id="IPR057229">
    <property type="entry name" value="DUF7907"/>
</dbReference>
<name>A0A5N6KWR8_9ROSI</name>
<keyword evidence="4" id="KW-1185">Reference proteome</keyword>